<organism evidence="1">
    <name type="scientific">Lepeophtheirus salmonis</name>
    <name type="common">Salmon louse</name>
    <name type="synonym">Caligus salmonis</name>
    <dbReference type="NCBI Taxonomy" id="72036"/>
    <lineage>
        <taxon>Eukaryota</taxon>
        <taxon>Metazoa</taxon>
        <taxon>Ecdysozoa</taxon>
        <taxon>Arthropoda</taxon>
        <taxon>Crustacea</taxon>
        <taxon>Multicrustacea</taxon>
        <taxon>Hexanauplia</taxon>
        <taxon>Copepoda</taxon>
        <taxon>Siphonostomatoida</taxon>
        <taxon>Caligidae</taxon>
        <taxon>Lepeophtheirus</taxon>
    </lineage>
</organism>
<evidence type="ECO:0000313" key="1">
    <source>
        <dbReference type="EMBL" id="CDW48293.1"/>
    </source>
</evidence>
<accession>A0A0K2VCN2</accession>
<proteinExistence type="predicted"/>
<protein>
    <submittedName>
        <fullName evidence="1">Uncharacterized protein</fullName>
    </submittedName>
</protein>
<dbReference type="EMBL" id="HACA01030932">
    <property type="protein sequence ID" value="CDW48293.1"/>
    <property type="molecule type" value="Transcribed_RNA"/>
</dbReference>
<reference evidence="1" key="1">
    <citation type="submission" date="2014-05" db="EMBL/GenBank/DDBJ databases">
        <authorList>
            <person name="Chronopoulou M."/>
        </authorList>
    </citation>
    <scope>NUCLEOTIDE SEQUENCE</scope>
    <source>
        <tissue evidence="1">Whole organism</tissue>
    </source>
</reference>
<sequence>MSICNTLCLTRMDSARSPRGYFYEQKAIRV</sequence>
<dbReference type="AlphaFoldDB" id="A0A0K2VCN2"/>
<name>A0A0K2VCN2_LEPSM</name>